<accession>A0AAV7MQF2</accession>
<proteinExistence type="predicted"/>
<evidence type="ECO:0000313" key="1">
    <source>
        <dbReference type="EMBL" id="KAJ1104995.1"/>
    </source>
</evidence>
<keyword evidence="2" id="KW-1185">Reference proteome</keyword>
<sequence>MEGTWHVIHAMQLEERKGRCVPKCMVTVAGHLVPVPCSRTEKAEDPENKERRQFERHRLESEDFSSLVRLLPTY</sequence>
<reference evidence="1" key="1">
    <citation type="journal article" date="2022" name="bioRxiv">
        <title>Sequencing and chromosome-scale assembly of the giantPleurodeles waltlgenome.</title>
        <authorList>
            <person name="Brown T."/>
            <person name="Elewa A."/>
            <person name="Iarovenko S."/>
            <person name="Subramanian E."/>
            <person name="Araus A.J."/>
            <person name="Petzold A."/>
            <person name="Susuki M."/>
            <person name="Suzuki K.-i.T."/>
            <person name="Hayashi T."/>
            <person name="Toyoda A."/>
            <person name="Oliveira C."/>
            <person name="Osipova E."/>
            <person name="Leigh N.D."/>
            <person name="Simon A."/>
            <person name="Yun M.H."/>
        </authorList>
    </citation>
    <scope>NUCLEOTIDE SEQUENCE</scope>
    <source>
        <strain evidence="1">20211129_DDA</strain>
        <tissue evidence="1">Liver</tissue>
    </source>
</reference>
<dbReference type="EMBL" id="JANPWB010000013">
    <property type="protein sequence ID" value="KAJ1104995.1"/>
    <property type="molecule type" value="Genomic_DNA"/>
</dbReference>
<name>A0AAV7MQF2_PLEWA</name>
<protein>
    <submittedName>
        <fullName evidence="1">Uncharacterized protein</fullName>
    </submittedName>
</protein>
<evidence type="ECO:0000313" key="2">
    <source>
        <dbReference type="Proteomes" id="UP001066276"/>
    </source>
</evidence>
<dbReference type="Proteomes" id="UP001066276">
    <property type="component" value="Chromosome 9"/>
</dbReference>
<dbReference type="AlphaFoldDB" id="A0AAV7MQF2"/>
<gene>
    <name evidence="1" type="ORF">NDU88_002403</name>
</gene>
<organism evidence="1 2">
    <name type="scientific">Pleurodeles waltl</name>
    <name type="common">Iberian ribbed newt</name>
    <dbReference type="NCBI Taxonomy" id="8319"/>
    <lineage>
        <taxon>Eukaryota</taxon>
        <taxon>Metazoa</taxon>
        <taxon>Chordata</taxon>
        <taxon>Craniata</taxon>
        <taxon>Vertebrata</taxon>
        <taxon>Euteleostomi</taxon>
        <taxon>Amphibia</taxon>
        <taxon>Batrachia</taxon>
        <taxon>Caudata</taxon>
        <taxon>Salamandroidea</taxon>
        <taxon>Salamandridae</taxon>
        <taxon>Pleurodelinae</taxon>
        <taxon>Pleurodeles</taxon>
    </lineage>
</organism>
<comment type="caution">
    <text evidence="1">The sequence shown here is derived from an EMBL/GenBank/DDBJ whole genome shotgun (WGS) entry which is preliminary data.</text>
</comment>